<evidence type="ECO:0000256" key="8">
    <source>
        <dbReference type="SAM" id="Phobius"/>
    </source>
</evidence>
<reference evidence="9" key="1">
    <citation type="submission" date="2020-11" db="EMBL/GenBank/DDBJ databases">
        <authorList>
            <person name="Tran Van P."/>
        </authorList>
    </citation>
    <scope>NUCLEOTIDE SEQUENCE</scope>
</reference>
<organism evidence="9">
    <name type="scientific">Timema poppense</name>
    <name type="common">Walking stick</name>
    <dbReference type="NCBI Taxonomy" id="170557"/>
    <lineage>
        <taxon>Eukaryota</taxon>
        <taxon>Metazoa</taxon>
        <taxon>Ecdysozoa</taxon>
        <taxon>Arthropoda</taxon>
        <taxon>Hexapoda</taxon>
        <taxon>Insecta</taxon>
        <taxon>Pterygota</taxon>
        <taxon>Neoptera</taxon>
        <taxon>Polyneoptera</taxon>
        <taxon>Phasmatodea</taxon>
        <taxon>Timematodea</taxon>
        <taxon>Timematoidea</taxon>
        <taxon>Timematidae</taxon>
        <taxon>Timema</taxon>
    </lineage>
</organism>
<dbReference type="SUPFAM" id="SSF53850">
    <property type="entry name" value="Periplasmic binding protein-like II"/>
    <property type="match status" value="1"/>
</dbReference>
<evidence type="ECO:0000256" key="2">
    <source>
        <dbReference type="ARBA" id="ARBA00022475"/>
    </source>
</evidence>
<evidence type="ECO:0000256" key="4">
    <source>
        <dbReference type="ARBA" id="ARBA00022989"/>
    </source>
</evidence>
<evidence type="ECO:0008006" key="10">
    <source>
        <dbReference type="Google" id="ProtNLM"/>
    </source>
</evidence>
<dbReference type="InterPro" id="IPR052192">
    <property type="entry name" value="Insect_Ionotropic_Sensory_Rcpt"/>
</dbReference>
<evidence type="ECO:0000256" key="1">
    <source>
        <dbReference type="ARBA" id="ARBA00004651"/>
    </source>
</evidence>
<feature type="transmembrane region" description="Helical" evidence="8">
    <location>
        <begin position="234"/>
        <end position="260"/>
    </location>
</feature>
<keyword evidence="2" id="KW-1003">Cell membrane</keyword>
<name>A0A7R9DKD4_TIMPO</name>
<keyword evidence="7" id="KW-0325">Glycoprotein</keyword>
<keyword evidence="6" id="KW-0675">Receptor</keyword>
<comment type="subcellular location">
    <subcellularLocation>
        <location evidence="1">Cell membrane</location>
        <topology evidence="1">Multi-pass membrane protein</topology>
    </subcellularLocation>
</comment>
<evidence type="ECO:0000256" key="5">
    <source>
        <dbReference type="ARBA" id="ARBA00023136"/>
    </source>
</evidence>
<protein>
    <recommendedName>
        <fullName evidence="10">Ionotropic glutamate receptor C-terminal domain-containing protein</fullName>
    </recommendedName>
</protein>
<proteinExistence type="predicted"/>
<dbReference type="Gene3D" id="3.40.190.10">
    <property type="entry name" value="Periplasmic binding protein-like II"/>
    <property type="match status" value="1"/>
</dbReference>
<evidence type="ECO:0000256" key="7">
    <source>
        <dbReference type="ARBA" id="ARBA00023180"/>
    </source>
</evidence>
<evidence type="ECO:0000256" key="3">
    <source>
        <dbReference type="ARBA" id="ARBA00022692"/>
    </source>
</evidence>
<dbReference type="Gene3D" id="1.10.287.70">
    <property type="match status" value="1"/>
</dbReference>
<dbReference type="EMBL" id="OD008470">
    <property type="protein sequence ID" value="CAD7414927.1"/>
    <property type="molecule type" value="Genomic_DNA"/>
</dbReference>
<feature type="transmembrane region" description="Helical" evidence="8">
    <location>
        <begin position="580"/>
        <end position="600"/>
    </location>
</feature>
<feature type="transmembrane region" description="Helical" evidence="8">
    <location>
        <begin position="390"/>
        <end position="414"/>
    </location>
</feature>
<dbReference type="PANTHER" id="PTHR42643">
    <property type="entry name" value="IONOTROPIC RECEPTOR 20A-RELATED"/>
    <property type="match status" value="1"/>
</dbReference>
<sequence length="616" mass="69756">MNPPPVHPTEIRTLISPSSVVELNTTSALANYATEASEKKLFSSLHHWLLLADDNFTIEDNINIPLNSHVAIATEQKYDSSEGIVLRDVYKLSQSWPMIFSPPRIWLPGQPFPPSPSRQDFQGLVIKAGIVIEKETLEHQNEYKQNHLWNKVSYGPMQLVSRMLNFRMHEVLLDSWGLLNPNGTFTGLMGLMQSGECDIGGVQCLISPERLGAVDFAAETFPFRQPSLSSVANIYILPFSVAAWVTYGTVMVVLTVILFTTEKFERNIMKYPVSQPSEDWSGALLDSIGIICQQEPKSAVCLHVNIVTLFHWAGQYQFTPQLLLISFAHIVSPFPFLISIHQPPRGKVKDDQVMIANRDVVHIPPTFHHVHGLGVTQSCESTPDNISPRIIFLFLHLLSTFFFTSYSAIIVSLLQTPSSSINTLSDLMKSPLKIIMHDISYNSKYKEYINDSTSPLVKELFHQRVLSQPKQKVFVTMGQGVELIRTGSYAFHADVNTYTAISNTWLETEKCSIKEVYMYPEFKGGIPIQKGSPYKEHISQKLRWLKEVGLMEREWKLWISQKPKCQKHDTEFTSVGFQDFYPALMVLAYGLLFASVLMLMEIFFTKSLHIGVHTIP</sequence>
<evidence type="ECO:0000256" key="6">
    <source>
        <dbReference type="ARBA" id="ARBA00023170"/>
    </source>
</evidence>
<evidence type="ECO:0000313" key="9">
    <source>
        <dbReference type="EMBL" id="CAD7414927.1"/>
    </source>
</evidence>
<keyword evidence="5 8" id="KW-0472">Membrane</keyword>
<keyword evidence="3 8" id="KW-0812">Transmembrane</keyword>
<dbReference type="AlphaFoldDB" id="A0A7R9DKD4"/>
<gene>
    <name evidence="9" type="ORF">TPSB3V08_LOCUS9985</name>
</gene>
<accession>A0A7R9DKD4</accession>
<dbReference type="PANTHER" id="PTHR42643:SF33">
    <property type="entry name" value="GLUTAMATE RECEPTOR 2-LIKE PROTEIN"/>
    <property type="match status" value="1"/>
</dbReference>
<keyword evidence="4 8" id="KW-1133">Transmembrane helix</keyword>
<dbReference type="GO" id="GO:0005886">
    <property type="term" value="C:plasma membrane"/>
    <property type="evidence" value="ECO:0007669"/>
    <property type="project" value="UniProtKB-SubCell"/>
</dbReference>